<organism evidence="1 2">
    <name type="scientific">Mucilaginibacter ginkgonis</name>
    <dbReference type="NCBI Taxonomy" id="2682091"/>
    <lineage>
        <taxon>Bacteria</taxon>
        <taxon>Pseudomonadati</taxon>
        <taxon>Bacteroidota</taxon>
        <taxon>Sphingobacteriia</taxon>
        <taxon>Sphingobacteriales</taxon>
        <taxon>Sphingobacteriaceae</taxon>
        <taxon>Mucilaginibacter</taxon>
    </lineage>
</organism>
<dbReference type="SUPFAM" id="SSF52833">
    <property type="entry name" value="Thioredoxin-like"/>
    <property type="match status" value="1"/>
</dbReference>
<dbReference type="Pfam" id="PF06764">
    <property type="entry name" value="DUF1223"/>
    <property type="match status" value="1"/>
</dbReference>
<dbReference type="InterPro" id="IPR036249">
    <property type="entry name" value="Thioredoxin-like_sf"/>
</dbReference>
<dbReference type="PANTHER" id="PTHR36057:SF1">
    <property type="entry name" value="LIPOPROTEIN LIPID ATTACHMENT SITE-LIKE PROTEIN, PUTATIVE (DUF1223)-RELATED"/>
    <property type="match status" value="1"/>
</dbReference>
<gene>
    <name evidence="1" type="ORF">GO620_016815</name>
</gene>
<dbReference type="Proteomes" id="UP000429232">
    <property type="component" value="Chromosome"/>
</dbReference>
<protein>
    <submittedName>
        <fullName evidence="1">DUF1223 domain-containing protein</fullName>
    </submittedName>
</protein>
<dbReference type="AlphaFoldDB" id="A0A6I4ING5"/>
<dbReference type="PANTHER" id="PTHR36057">
    <property type="match status" value="1"/>
</dbReference>
<evidence type="ECO:0000313" key="1">
    <source>
        <dbReference type="EMBL" id="QQL49804.1"/>
    </source>
</evidence>
<name>A0A6I4ING5_9SPHI</name>
<dbReference type="RefSeq" id="WP_157525100.1">
    <property type="nucleotide sequence ID" value="NZ_CP066775.1"/>
</dbReference>
<evidence type="ECO:0000313" key="2">
    <source>
        <dbReference type="Proteomes" id="UP000429232"/>
    </source>
</evidence>
<dbReference type="EMBL" id="CP066775">
    <property type="protein sequence ID" value="QQL49804.1"/>
    <property type="molecule type" value="Genomic_DNA"/>
</dbReference>
<keyword evidence="2" id="KW-1185">Reference proteome</keyword>
<reference evidence="1 2" key="1">
    <citation type="submission" date="2020-12" db="EMBL/GenBank/DDBJ databases">
        <title>HMF7856_wgs.fasta genome submission.</title>
        <authorList>
            <person name="Kang H."/>
            <person name="Kim H."/>
            <person name="Joh K."/>
        </authorList>
    </citation>
    <scope>NUCLEOTIDE SEQUENCE [LARGE SCALE GENOMIC DNA]</scope>
    <source>
        <strain evidence="1 2">HMF7856</strain>
    </source>
</reference>
<dbReference type="InterPro" id="IPR010634">
    <property type="entry name" value="DUF1223"/>
</dbReference>
<accession>A0A6I4ING5</accession>
<proteinExistence type="predicted"/>
<sequence>MTRTKLTTVIALVIVVITATAFTTNGIFKKNHARQGFAVVELFTSEGCSSCPPADALIARIQNEMAGKPVYILAYHVDYWNRLGWRDVFSDAACTAKQKQYVNWIKGSSVYTPQIVVNGRKEFIGSEEGTLRNSIKAAEQSEANSTLSLNDLTLTGNHINFNYKTSGNESNTSLVVAVVQKSATTKVEAGENSGRTLAHVQIVRQLQTLTLKKPSGNGNIELSKGLNTKNLEVIAFLQNQTNGQISAACKTSLQNISL</sequence>
<dbReference type="KEGG" id="mgik:GO620_016815"/>